<feature type="binding site" evidence="2">
    <location>
        <position position="26"/>
    </location>
    <ligand>
        <name>substrate</name>
    </ligand>
</feature>
<dbReference type="PATRIC" id="fig|1703772.3.peg.58"/>
<dbReference type="PANTHER" id="PTHR10291:SF0">
    <property type="entry name" value="DEHYDRODOLICHYL DIPHOSPHATE SYNTHASE 2"/>
    <property type="match status" value="1"/>
</dbReference>
<gene>
    <name evidence="3" type="ORF">AMJ52_00305</name>
</gene>
<feature type="binding site" evidence="2">
    <location>
        <position position="18"/>
    </location>
    <ligand>
        <name>substrate</name>
    </ligand>
</feature>
<dbReference type="InterPro" id="IPR001441">
    <property type="entry name" value="UPP_synth-like"/>
</dbReference>
<proteinExistence type="inferred from homology"/>
<dbReference type="Proteomes" id="UP000051012">
    <property type="component" value="Unassembled WGS sequence"/>
</dbReference>
<dbReference type="FunFam" id="3.40.1180.10:FF:000001">
    <property type="entry name" value="(2E,6E)-farnesyl-diphosphate-specific ditrans,polycis-undecaprenyl-diphosphate synthase"/>
    <property type="match status" value="1"/>
</dbReference>
<comment type="function">
    <text evidence="2">Catalyzes the condensation of isopentenyl diphosphate (IPP) with allylic pyrophosphates generating different type of terpenoids.</text>
</comment>
<dbReference type="GO" id="GO:0045547">
    <property type="term" value="F:ditrans,polycis-polyprenyl diphosphate synthase [(2E,6E)-farnesyl diphosphate specific] activity"/>
    <property type="evidence" value="ECO:0007669"/>
    <property type="project" value="TreeGrafter"/>
</dbReference>
<feature type="binding site" evidence="2">
    <location>
        <begin position="58"/>
        <end position="60"/>
    </location>
    <ligand>
        <name>substrate</name>
    </ligand>
</feature>
<evidence type="ECO:0000313" key="4">
    <source>
        <dbReference type="Proteomes" id="UP000051012"/>
    </source>
</evidence>
<sequence length="236" mass="27369">MPTQVHHVAIIMDGNGRWAKKRGLPRIVGHRQGVESVRAVVKASLDLGIDYLTLYTFSTENWQRPKREVDTLMKMLKEMLAKETPGLHKNNVRVKVIGRLDDVYPNARKVVDDAIALTKNNDGLVLTFCISYGSRGEIIDAVKKIIMQDRKEHIALDKFDERTFAQFLYDPDLPDPDLLIRTGAENRERISNFLLWQIAYTEIYFTKTLWPDFRRKEFTSAVDAFTQRERLFGRVK</sequence>
<feature type="active site" evidence="2">
    <location>
        <position position="13"/>
    </location>
</feature>
<comment type="cofactor">
    <cofactor evidence="2">
        <name>Mg(2+)</name>
        <dbReference type="ChEBI" id="CHEBI:18420"/>
    </cofactor>
    <text evidence="2">Binds 2 magnesium ions per subunit.</text>
</comment>
<dbReference type="NCBIfam" id="TIGR00055">
    <property type="entry name" value="uppS"/>
    <property type="match status" value="1"/>
</dbReference>
<dbReference type="AlphaFoldDB" id="A0A0S7YIZ5"/>
<comment type="subunit">
    <text evidence="2">Homodimer.</text>
</comment>
<dbReference type="PANTHER" id="PTHR10291">
    <property type="entry name" value="DEHYDRODOLICHYL DIPHOSPHATE SYNTHASE FAMILY MEMBER"/>
    <property type="match status" value="1"/>
</dbReference>
<dbReference type="Gene3D" id="3.40.1180.10">
    <property type="entry name" value="Decaprenyl diphosphate synthase-like"/>
    <property type="match status" value="1"/>
</dbReference>
<feature type="binding site" evidence="2">
    <location>
        <position position="64"/>
    </location>
    <ligand>
        <name>substrate</name>
    </ligand>
</feature>
<feature type="active site" description="Proton acceptor" evidence="2">
    <location>
        <position position="61"/>
    </location>
</feature>
<feature type="binding site" evidence="2">
    <location>
        <position position="62"/>
    </location>
    <ligand>
        <name>substrate</name>
    </ligand>
</feature>
<dbReference type="EMBL" id="LJNI01000002">
    <property type="protein sequence ID" value="KPJ74522.1"/>
    <property type="molecule type" value="Genomic_DNA"/>
</dbReference>
<keyword evidence="1 2" id="KW-0808">Transferase</keyword>
<dbReference type="GO" id="GO:0016094">
    <property type="term" value="P:polyprenol biosynthetic process"/>
    <property type="evidence" value="ECO:0007669"/>
    <property type="project" value="TreeGrafter"/>
</dbReference>
<evidence type="ECO:0000313" key="3">
    <source>
        <dbReference type="EMBL" id="KPJ74522.1"/>
    </source>
</evidence>
<dbReference type="CDD" id="cd00475">
    <property type="entry name" value="Cis_IPPS"/>
    <property type="match status" value="1"/>
</dbReference>
<dbReference type="HAMAP" id="MF_01139">
    <property type="entry name" value="ISPT"/>
    <property type="match status" value="1"/>
</dbReference>
<dbReference type="SUPFAM" id="SSF64005">
    <property type="entry name" value="Undecaprenyl diphosphate synthase"/>
    <property type="match status" value="1"/>
</dbReference>
<dbReference type="EC" id="2.5.1.-" evidence="2"/>
<comment type="similarity">
    <text evidence="2">Belongs to the UPP synthase family.</text>
</comment>
<feature type="binding site" evidence="2">
    <location>
        <begin position="189"/>
        <end position="191"/>
    </location>
    <ligand>
        <name>substrate</name>
    </ligand>
</feature>
<comment type="caution">
    <text evidence="3">The sequence shown here is derived from an EMBL/GenBank/DDBJ whole genome shotgun (WGS) entry which is preliminary data.</text>
</comment>
<feature type="binding site" evidence="2">
    <location>
        <position position="181"/>
    </location>
    <ligand>
        <name>substrate</name>
    </ligand>
</feature>
<feature type="binding site" evidence="2">
    <location>
        <position position="30"/>
    </location>
    <ligand>
        <name>substrate</name>
    </ligand>
</feature>
<feature type="binding site" evidence="2">
    <location>
        <position position="13"/>
    </location>
    <ligand>
        <name>Mg(2+)</name>
        <dbReference type="ChEBI" id="CHEBI:18420"/>
    </ligand>
</feature>
<feature type="binding site" evidence="2">
    <location>
        <begin position="14"/>
        <end position="17"/>
    </location>
    <ligand>
        <name>substrate</name>
    </ligand>
</feature>
<dbReference type="Pfam" id="PF01255">
    <property type="entry name" value="Prenyltransf"/>
    <property type="match status" value="1"/>
</dbReference>
<organism evidence="3 4">
    <name type="scientific">candidate division TA06 bacterium DG_78</name>
    <dbReference type="NCBI Taxonomy" id="1703772"/>
    <lineage>
        <taxon>Bacteria</taxon>
        <taxon>Bacteria division TA06</taxon>
    </lineage>
</organism>
<feature type="binding site" evidence="2">
    <location>
        <position position="202"/>
    </location>
    <ligand>
        <name>Mg(2+)</name>
        <dbReference type="ChEBI" id="CHEBI:18420"/>
    </ligand>
</feature>
<dbReference type="NCBIfam" id="NF011405">
    <property type="entry name" value="PRK14830.1"/>
    <property type="match status" value="1"/>
</dbReference>
<keyword evidence="2" id="KW-0479">Metal-binding</keyword>
<evidence type="ECO:0000256" key="2">
    <source>
        <dbReference type="HAMAP-Rule" id="MF_01139"/>
    </source>
</evidence>
<dbReference type="GO" id="GO:0000287">
    <property type="term" value="F:magnesium ion binding"/>
    <property type="evidence" value="ECO:0007669"/>
    <property type="project" value="UniProtKB-UniRule"/>
</dbReference>
<dbReference type="InterPro" id="IPR036424">
    <property type="entry name" value="UPP_synth-like_sf"/>
</dbReference>
<protein>
    <recommendedName>
        <fullName evidence="2">Isoprenyl transferase</fullName>
        <ecNumber evidence="2">2.5.1.-</ecNumber>
    </recommendedName>
</protein>
<name>A0A0S7YIZ5_UNCT6</name>
<evidence type="ECO:0000256" key="1">
    <source>
        <dbReference type="ARBA" id="ARBA00022679"/>
    </source>
</evidence>
<keyword evidence="2" id="KW-0460">Magnesium</keyword>
<accession>A0A0S7YIZ5</accession>
<reference evidence="3 4" key="1">
    <citation type="journal article" date="2015" name="Microbiome">
        <title>Genomic resolution of linkages in carbon, nitrogen, and sulfur cycling among widespread estuary sediment bacteria.</title>
        <authorList>
            <person name="Baker B.J."/>
            <person name="Lazar C.S."/>
            <person name="Teske A.P."/>
            <person name="Dick G.J."/>
        </authorList>
    </citation>
    <scope>NUCLEOTIDE SEQUENCE [LARGE SCALE GENOMIC DNA]</scope>
    <source>
        <strain evidence="3">DG_78</strain>
    </source>
</reference>